<evidence type="ECO:0000256" key="1">
    <source>
        <dbReference type="SAM" id="Phobius"/>
    </source>
</evidence>
<dbReference type="InterPro" id="IPR050640">
    <property type="entry name" value="Bact_2-comp_sensor_kinase"/>
</dbReference>
<proteinExistence type="predicted"/>
<dbReference type="Pfam" id="PF02518">
    <property type="entry name" value="HATPase_c"/>
    <property type="match status" value="1"/>
</dbReference>
<keyword evidence="4" id="KW-0808">Transferase</keyword>
<dbReference type="Pfam" id="PF06580">
    <property type="entry name" value="His_kinase"/>
    <property type="match status" value="1"/>
</dbReference>
<evidence type="ECO:0000259" key="3">
    <source>
        <dbReference type="Pfam" id="PF06580"/>
    </source>
</evidence>
<feature type="transmembrane region" description="Helical" evidence="1">
    <location>
        <begin position="20"/>
        <end position="39"/>
    </location>
</feature>
<dbReference type="Gene3D" id="3.30.565.10">
    <property type="entry name" value="Histidine kinase-like ATPase, C-terminal domain"/>
    <property type="match status" value="1"/>
</dbReference>
<accession>A0ABV2LY01</accession>
<keyword evidence="1" id="KW-1133">Transmembrane helix</keyword>
<dbReference type="InterPro" id="IPR036890">
    <property type="entry name" value="HATPase_C_sf"/>
</dbReference>
<dbReference type="InterPro" id="IPR003594">
    <property type="entry name" value="HATPase_dom"/>
</dbReference>
<dbReference type="InterPro" id="IPR010559">
    <property type="entry name" value="Sig_transdc_His_kin_internal"/>
</dbReference>
<gene>
    <name evidence="4" type="ORF">ABID24_000308</name>
</gene>
<dbReference type="EMBL" id="JBEPMJ010000002">
    <property type="protein sequence ID" value="MET3749085.1"/>
    <property type="molecule type" value="Genomic_DNA"/>
</dbReference>
<protein>
    <submittedName>
        <fullName evidence="4">Sensor histidine kinase YesM</fullName>
    </submittedName>
</protein>
<keyword evidence="1" id="KW-0472">Membrane</keyword>
<evidence type="ECO:0000313" key="5">
    <source>
        <dbReference type="Proteomes" id="UP001549106"/>
    </source>
</evidence>
<comment type="caution">
    <text evidence="4">The sequence shown here is derived from an EMBL/GenBank/DDBJ whole genome shotgun (WGS) entry which is preliminary data.</text>
</comment>
<dbReference type="Proteomes" id="UP001549106">
    <property type="component" value="Unassembled WGS sequence"/>
</dbReference>
<keyword evidence="5" id="KW-1185">Reference proteome</keyword>
<feature type="domain" description="Histidine kinase/HSP90-like ATPase" evidence="2">
    <location>
        <begin position="469"/>
        <end position="572"/>
    </location>
</feature>
<keyword evidence="1" id="KW-0812">Transmembrane</keyword>
<dbReference type="SUPFAM" id="SSF55874">
    <property type="entry name" value="ATPase domain of HSP90 chaperone/DNA topoisomerase II/histidine kinase"/>
    <property type="match status" value="1"/>
</dbReference>
<dbReference type="RefSeq" id="WP_257463914.1">
    <property type="nucleotide sequence ID" value="NZ_JANJZT010000002.1"/>
</dbReference>
<evidence type="ECO:0000259" key="2">
    <source>
        <dbReference type="Pfam" id="PF02518"/>
    </source>
</evidence>
<keyword evidence="4" id="KW-0418">Kinase</keyword>
<sequence length="585" mass="66381">MKQKTTHPVSIRIKYTRYVIPILLITFLSIGAIDTIFYFHSVKESSENEKTAYASTALTSLESYFTQFTSDSSIFCYKNTTQNNLINITQDDGQEFQKLLLNDAPYYPSLSVNYSDNVFFITDSGKLISTASNSSQPVSGFSPSCISEILKKGDDYHGLPYIFEISDASDKLYMCRTIYQWTGKTETTGKKRLGTLVVESKAAVFDKIFSLNSNVYQFVLIDNNHHIFRNTTELSEQNIIELIKTERLNTQIYKYTADSFSTSISNLQLLLITNQSLVYKGTRTFVILLLFPSILALIAIIGATRFISRSIADEFDYFMEKLNKTKAIDNDAFIHMNSSIEFSQLSNVYNQTLSRIRALSEKIHDQEILTKNIEIESLQAQINPHFLYNTLNCISGLIDMDRKEECHHALNSLADIERMSLKGKPFNTLEETLYYVKEYTYIQKLRFGNNLTILIDIPKALYHCYIPKLILQPLIENAVIHGTSKISGKGIIAILGSTDGADLQICVKDNGPGFSQEFMENFSKSSQQKPSTAYGIYNIDKRLKLYYGENHGLILQNNENNGACITVRLPLKLVEKPIEKAGHLK</sequence>
<organism evidence="4 5">
    <name type="scientific">Blautia caecimuris</name>
    <dbReference type="NCBI Taxonomy" id="1796615"/>
    <lineage>
        <taxon>Bacteria</taxon>
        <taxon>Bacillati</taxon>
        <taxon>Bacillota</taxon>
        <taxon>Clostridia</taxon>
        <taxon>Lachnospirales</taxon>
        <taxon>Lachnospiraceae</taxon>
        <taxon>Blautia</taxon>
    </lineage>
</organism>
<dbReference type="PANTHER" id="PTHR34220:SF7">
    <property type="entry name" value="SENSOR HISTIDINE KINASE YPDA"/>
    <property type="match status" value="1"/>
</dbReference>
<dbReference type="GO" id="GO:0016301">
    <property type="term" value="F:kinase activity"/>
    <property type="evidence" value="ECO:0007669"/>
    <property type="project" value="UniProtKB-KW"/>
</dbReference>
<feature type="domain" description="Signal transduction histidine kinase internal region" evidence="3">
    <location>
        <begin position="374"/>
        <end position="451"/>
    </location>
</feature>
<feature type="transmembrane region" description="Helical" evidence="1">
    <location>
        <begin position="285"/>
        <end position="307"/>
    </location>
</feature>
<evidence type="ECO:0000313" key="4">
    <source>
        <dbReference type="EMBL" id="MET3749085.1"/>
    </source>
</evidence>
<name>A0ABV2LY01_9FIRM</name>
<dbReference type="PANTHER" id="PTHR34220">
    <property type="entry name" value="SENSOR HISTIDINE KINASE YPDA"/>
    <property type="match status" value="1"/>
</dbReference>
<reference evidence="4 5" key="1">
    <citation type="submission" date="2024-06" db="EMBL/GenBank/DDBJ databases">
        <title>Genomic Encyclopedia of Type Strains, Phase IV (KMG-IV): sequencing the most valuable type-strain genomes for metagenomic binning, comparative biology and taxonomic classification.</title>
        <authorList>
            <person name="Goeker M."/>
        </authorList>
    </citation>
    <scope>NUCLEOTIDE SEQUENCE [LARGE SCALE GENOMIC DNA]</scope>
    <source>
        <strain evidence="4 5">DSM 29492</strain>
    </source>
</reference>